<sequence length="162" mass="16777">MKVTSPLLACATLLLAACGEPAPPAELEVAGADATRGKAVMVQYGCGACHVIPGVPGAVAWVGPPLMEWSRRSYIAGRLPNAPAHLAAFLRNPNAVSPGTAMPALGLSQAEARDAAAYLYTLGRAQQVPPGQPMAEGEAGTLPEPRIRPRRDALAEPRPRGQ</sequence>
<keyword evidence="3" id="KW-0349">Heme</keyword>
<evidence type="ECO:0000313" key="8">
    <source>
        <dbReference type="Proteomes" id="UP000689967"/>
    </source>
</evidence>
<accession>A0ABS6H7I3</accession>
<evidence type="ECO:0000256" key="2">
    <source>
        <dbReference type="ARBA" id="ARBA00023004"/>
    </source>
</evidence>
<feature type="domain" description="Cytochrome c" evidence="6">
    <location>
        <begin position="32"/>
        <end position="123"/>
    </location>
</feature>
<dbReference type="InterPro" id="IPR009056">
    <property type="entry name" value="Cyt_c-like_dom"/>
</dbReference>
<name>A0ABS6H7I3_9PROT</name>
<proteinExistence type="predicted"/>
<dbReference type="PROSITE" id="PS51257">
    <property type="entry name" value="PROKAR_LIPOPROTEIN"/>
    <property type="match status" value="1"/>
</dbReference>
<organism evidence="7 8">
    <name type="scientific">Falsiroseomonas oleicola</name>
    <dbReference type="NCBI Taxonomy" id="2801474"/>
    <lineage>
        <taxon>Bacteria</taxon>
        <taxon>Pseudomonadati</taxon>
        <taxon>Pseudomonadota</taxon>
        <taxon>Alphaproteobacteria</taxon>
        <taxon>Acetobacterales</taxon>
        <taxon>Roseomonadaceae</taxon>
        <taxon>Falsiroseomonas</taxon>
    </lineage>
</organism>
<dbReference type="PROSITE" id="PS51007">
    <property type="entry name" value="CYTC"/>
    <property type="match status" value="1"/>
</dbReference>
<evidence type="ECO:0000256" key="3">
    <source>
        <dbReference type="PROSITE-ProRule" id="PRU00433"/>
    </source>
</evidence>
<dbReference type="Proteomes" id="UP000689967">
    <property type="component" value="Unassembled WGS sequence"/>
</dbReference>
<protein>
    <submittedName>
        <fullName evidence="7">C-type cytochrome</fullName>
    </submittedName>
</protein>
<feature type="signal peptide" evidence="5">
    <location>
        <begin position="1"/>
        <end position="16"/>
    </location>
</feature>
<evidence type="ECO:0000256" key="1">
    <source>
        <dbReference type="ARBA" id="ARBA00022723"/>
    </source>
</evidence>
<keyword evidence="1 3" id="KW-0479">Metal-binding</keyword>
<dbReference type="RefSeq" id="WP_216876038.1">
    <property type="nucleotide sequence ID" value="NZ_JAERQM010000003.1"/>
</dbReference>
<dbReference type="Pfam" id="PF13442">
    <property type="entry name" value="Cytochrome_CBB3"/>
    <property type="match status" value="1"/>
</dbReference>
<keyword evidence="8" id="KW-1185">Reference proteome</keyword>
<keyword evidence="2 3" id="KW-0408">Iron</keyword>
<feature type="compositionally biased region" description="Basic and acidic residues" evidence="4">
    <location>
        <begin position="145"/>
        <end position="162"/>
    </location>
</feature>
<feature type="chain" id="PRO_5045482264" evidence="5">
    <location>
        <begin position="17"/>
        <end position="162"/>
    </location>
</feature>
<reference evidence="7 8" key="1">
    <citation type="submission" date="2021-01" db="EMBL/GenBank/DDBJ databases">
        <title>Roseomonas sp. nov, a bacterium isolated from an oil production mixture in Yumen Oilfield.</title>
        <authorList>
            <person name="Wu D."/>
        </authorList>
    </citation>
    <scope>NUCLEOTIDE SEQUENCE [LARGE SCALE GENOMIC DNA]</scope>
    <source>
        <strain evidence="7 8">ROY-5-3</strain>
    </source>
</reference>
<keyword evidence="5" id="KW-0732">Signal</keyword>
<feature type="region of interest" description="Disordered" evidence="4">
    <location>
        <begin position="127"/>
        <end position="162"/>
    </location>
</feature>
<comment type="caution">
    <text evidence="7">The sequence shown here is derived from an EMBL/GenBank/DDBJ whole genome shotgun (WGS) entry which is preliminary data.</text>
</comment>
<dbReference type="EMBL" id="JAERQM010000003">
    <property type="protein sequence ID" value="MBU8544653.1"/>
    <property type="molecule type" value="Genomic_DNA"/>
</dbReference>
<evidence type="ECO:0000256" key="5">
    <source>
        <dbReference type="SAM" id="SignalP"/>
    </source>
</evidence>
<gene>
    <name evidence="7" type="ORF">JJQ90_13105</name>
</gene>
<evidence type="ECO:0000259" key="6">
    <source>
        <dbReference type="PROSITE" id="PS51007"/>
    </source>
</evidence>
<evidence type="ECO:0000313" key="7">
    <source>
        <dbReference type="EMBL" id="MBU8544653.1"/>
    </source>
</evidence>
<evidence type="ECO:0000256" key="4">
    <source>
        <dbReference type="SAM" id="MobiDB-lite"/>
    </source>
</evidence>